<evidence type="ECO:0000256" key="1">
    <source>
        <dbReference type="SAM" id="Phobius"/>
    </source>
</evidence>
<keyword evidence="1" id="KW-0472">Membrane</keyword>
<accession>A0A6G1F3Z9</accession>
<dbReference type="AlphaFoldDB" id="A0A6G1F3Z9"/>
<sequence length="67" mass="7214">MFQHSSAGVVVAATFLISSQLQQRESHQDLLPLLRWLAAASGVFVRPSSSFFVFLVLCSAAACSIIC</sequence>
<comment type="caution">
    <text evidence="2">The sequence shown here is derived from an EMBL/GenBank/DDBJ whole genome shotgun (WGS) entry which is preliminary data.</text>
</comment>
<dbReference type="Proteomes" id="UP000479710">
    <property type="component" value="Unassembled WGS sequence"/>
</dbReference>
<name>A0A6G1F3Z9_9ORYZ</name>
<protein>
    <submittedName>
        <fullName evidence="2">Uncharacterized protein</fullName>
    </submittedName>
</protein>
<proteinExistence type="predicted"/>
<evidence type="ECO:0000313" key="2">
    <source>
        <dbReference type="EMBL" id="KAF0931638.1"/>
    </source>
</evidence>
<keyword evidence="3" id="KW-1185">Reference proteome</keyword>
<feature type="transmembrane region" description="Helical" evidence="1">
    <location>
        <begin position="48"/>
        <end position="66"/>
    </location>
</feature>
<keyword evidence="1" id="KW-0812">Transmembrane</keyword>
<dbReference type="EMBL" id="SPHZ02000001">
    <property type="protein sequence ID" value="KAF0931638.1"/>
    <property type="molecule type" value="Genomic_DNA"/>
</dbReference>
<evidence type="ECO:0000313" key="3">
    <source>
        <dbReference type="Proteomes" id="UP000479710"/>
    </source>
</evidence>
<keyword evidence="1" id="KW-1133">Transmembrane helix</keyword>
<organism evidence="2 3">
    <name type="scientific">Oryza meyeriana var. granulata</name>
    <dbReference type="NCBI Taxonomy" id="110450"/>
    <lineage>
        <taxon>Eukaryota</taxon>
        <taxon>Viridiplantae</taxon>
        <taxon>Streptophyta</taxon>
        <taxon>Embryophyta</taxon>
        <taxon>Tracheophyta</taxon>
        <taxon>Spermatophyta</taxon>
        <taxon>Magnoliopsida</taxon>
        <taxon>Liliopsida</taxon>
        <taxon>Poales</taxon>
        <taxon>Poaceae</taxon>
        <taxon>BOP clade</taxon>
        <taxon>Oryzoideae</taxon>
        <taxon>Oryzeae</taxon>
        <taxon>Oryzinae</taxon>
        <taxon>Oryza</taxon>
        <taxon>Oryza meyeriana</taxon>
    </lineage>
</organism>
<gene>
    <name evidence="2" type="ORF">E2562_005596</name>
</gene>
<reference evidence="2 3" key="1">
    <citation type="submission" date="2019-11" db="EMBL/GenBank/DDBJ databases">
        <title>Whole genome sequence of Oryza granulata.</title>
        <authorList>
            <person name="Li W."/>
        </authorList>
    </citation>
    <scope>NUCLEOTIDE SEQUENCE [LARGE SCALE GENOMIC DNA]</scope>
    <source>
        <strain evidence="3">cv. Menghai</strain>
        <tissue evidence="2">Leaf</tissue>
    </source>
</reference>